<accession>A0ABM9DW49</accession>
<reference evidence="2" key="1">
    <citation type="submission" date="2022-03" db="EMBL/GenBank/DDBJ databases">
        <authorList>
            <person name="Brunel B."/>
        </authorList>
    </citation>
    <scope>NUCLEOTIDE SEQUENCE</scope>
    <source>
        <strain evidence="2">STM4922sample</strain>
    </source>
</reference>
<feature type="transmembrane region" description="Helical" evidence="1">
    <location>
        <begin position="26"/>
        <end position="50"/>
    </location>
</feature>
<sequence length="328" mass="36791">MVLGCAVWGFRDAAKERMDFSSGQGYFLIGGLILVGAGLLILSLIVNVRVAHSVRHDMRHREKLLEYYRNIFSQLGVILIGIGVSLFIFFFQQNYQDQRKRETELQLVLAKLAARIARGAAVVEYLGEFDALLDDGGPYISPELGGTNDAISAHGAELGKQVAEILLVERDVEVQGFEILNLSRDFEASFVVNELDPALWFNIVRDESEIQYATTQLALDYKDLQDAIGGEPIAVAIANPEKEAKIKQEVLDILYDADLLRQRSRRLLGRACWLFSKGRSFVKLGPVDEIEADARSHQEWIDRSKRFLTRLKSGSGDCFKLLQFNPAP</sequence>
<comment type="caution">
    <text evidence="2">The sequence shown here is derived from an EMBL/GenBank/DDBJ whole genome shotgun (WGS) entry which is preliminary data.</text>
</comment>
<dbReference type="EMBL" id="CAKXZS010000021">
    <property type="protein sequence ID" value="CAH2400950.1"/>
    <property type="molecule type" value="Genomic_DNA"/>
</dbReference>
<name>A0ABM9DW49_9HYPH</name>
<evidence type="ECO:0000313" key="2">
    <source>
        <dbReference type="EMBL" id="CAH2400950.1"/>
    </source>
</evidence>
<protein>
    <submittedName>
        <fullName evidence="2">Uncharacterized protein</fullName>
    </submittedName>
</protein>
<feature type="transmembrane region" description="Helical" evidence="1">
    <location>
        <begin position="71"/>
        <end position="91"/>
    </location>
</feature>
<keyword evidence="3" id="KW-1185">Reference proteome</keyword>
<proteinExistence type="predicted"/>
<keyword evidence="1" id="KW-1133">Transmembrane helix</keyword>
<keyword evidence="1" id="KW-0812">Transmembrane</keyword>
<evidence type="ECO:0000313" key="3">
    <source>
        <dbReference type="Proteomes" id="UP001152604"/>
    </source>
</evidence>
<dbReference type="Proteomes" id="UP001152604">
    <property type="component" value="Unassembled WGS sequence"/>
</dbReference>
<gene>
    <name evidence="2" type="ORF">MES4922_280008</name>
</gene>
<evidence type="ECO:0000256" key="1">
    <source>
        <dbReference type="SAM" id="Phobius"/>
    </source>
</evidence>
<keyword evidence="1" id="KW-0472">Membrane</keyword>
<organism evidence="2 3">
    <name type="scientific">Mesorhizobium ventifaucium</name>
    <dbReference type="NCBI Taxonomy" id="666020"/>
    <lineage>
        <taxon>Bacteria</taxon>
        <taxon>Pseudomonadati</taxon>
        <taxon>Pseudomonadota</taxon>
        <taxon>Alphaproteobacteria</taxon>
        <taxon>Hyphomicrobiales</taxon>
        <taxon>Phyllobacteriaceae</taxon>
        <taxon>Mesorhizobium</taxon>
    </lineage>
</organism>